<dbReference type="Proteomes" id="UP000184420">
    <property type="component" value="Unassembled WGS sequence"/>
</dbReference>
<proteinExistence type="predicted"/>
<evidence type="ECO:0000313" key="3">
    <source>
        <dbReference type="Proteomes" id="UP000184420"/>
    </source>
</evidence>
<dbReference type="RefSeq" id="WP_073087055.1">
    <property type="nucleotide sequence ID" value="NZ_FRBL01000012.1"/>
</dbReference>
<reference evidence="2 3" key="1">
    <citation type="submission" date="2016-11" db="EMBL/GenBank/DDBJ databases">
        <authorList>
            <person name="Jaros S."/>
            <person name="Januszkiewicz K."/>
            <person name="Wedrychowicz H."/>
        </authorList>
    </citation>
    <scope>NUCLEOTIDE SEQUENCE [LARGE SCALE GENOMIC DNA]</scope>
    <source>
        <strain evidence="2 3">DSM 27406</strain>
    </source>
</reference>
<feature type="signal peptide" evidence="1">
    <location>
        <begin position="1"/>
        <end position="19"/>
    </location>
</feature>
<name>A0A1M7M532_9BACT</name>
<evidence type="ECO:0008006" key="4">
    <source>
        <dbReference type="Google" id="ProtNLM"/>
    </source>
</evidence>
<evidence type="ECO:0000313" key="2">
    <source>
        <dbReference type="EMBL" id="SHM85796.1"/>
    </source>
</evidence>
<protein>
    <recommendedName>
        <fullName evidence="4">Outer membrane protein beta-barrel domain-containing protein</fullName>
    </recommendedName>
</protein>
<dbReference type="OrthoDB" id="671476at2"/>
<evidence type="ECO:0000256" key="1">
    <source>
        <dbReference type="SAM" id="SignalP"/>
    </source>
</evidence>
<gene>
    <name evidence="2" type="ORF">SAMN05444266_11271</name>
</gene>
<sequence length="191" mass="20705">MKKLFTLLVICLLSNYVFAQEFRHGVGTGFLVQVPEGDAGEVLPTLLYYPRVCFPMSSGKTSISLGVPLTFGIAASWGESGNSASFAFNAPVTAEFNFGAGAIKNSGRRFGFFVGAGFGYHYATYSEDSDYWGGEAYDYSESAAGVGPAADAGVRFKVGNRNRNIEIRTSYMRTVSDNVYDVFGLNCLFNF</sequence>
<dbReference type="AlphaFoldDB" id="A0A1M7M532"/>
<dbReference type="EMBL" id="FRBL01000012">
    <property type="protein sequence ID" value="SHM85796.1"/>
    <property type="molecule type" value="Genomic_DNA"/>
</dbReference>
<keyword evidence="1" id="KW-0732">Signal</keyword>
<keyword evidence="3" id="KW-1185">Reference proteome</keyword>
<organism evidence="2 3">
    <name type="scientific">Chitinophaga jiangningensis</name>
    <dbReference type="NCBI Taxonomy" id="1419482"/>
    <lineage>
        <taxon>Bacteria</taxon>
        <taxon>Pseudomonadati</taxon>
        <taxon>Bacteroidota</taxon>
        <taxon>Chitinophagia</taxon>
        <taxon>Chitinophagales</taxon>
        <taxon>Chitinophagaceae</taxon>
        <taxon>Chitinophaga</taxon>
    </lineage>
</organism>
<accession>A0A1M7M532</accession>
<dbReference type="STRING" id="1419482.SAMN05444266_11271"/>
<feature type="chain" id="PRO_5011957987" description="Outer membrane protein beta-barrel domain-containing protein" evidence="1">
    <location>
        <begin position="20"/>
        <end position="191"/>
    </location>
</feature>